<dbReference type="Proteomes" id="UP000184016">
    <property type="component" value="Unassembled WGS sequence"/>
</dbReference>
<evidence type="ECO:0000313" key="2">
    <source>
        <dbReference type="EMBL" id="SHJ48554.1"/>
    </source>
</evidence>
<dbReference type="OrthoDB" id="2449457at2"/>
<dbReference type="Pfam" id="PF10026">
    <property type="entry name" value="DUF2268"/>
    <property type="match status" value="1"/>
</dbReference>
<dbReference type="InterPro" id="IPR018728">
    <property type="entry name" value="DUF2268"/>
</dbReference>
<organism evidence="2 3">
    <name type="scientific">Alicyclobacillus tolerans</name>
    <dbReference type="NCBI Taxonomy" id="90970"/>
    <lineage>
        <taxon>Bacteria</taxon>
        <taxon>Bacillati</taxon>
        <taxon>Bacillota</taxon>
        <taxon>Bacilli</taxon>
        <taxon>Bacillales</taxon>
        <taxon>Alicyclobacillaceae</taxon>
        <taxon>Alicyclobacillus</taxon>
    </lineage>
</organism>
<protein>
    <submittedName>
        <fullName evidence="2">Uncharacterized protein YjaZ</fullName>
    </submittedName>
</protein>
<dbReference type="RefSeq" id="WP_072872536.1">
    <property type="nucleotide sequence ID" value="NZ_FRAF01000001.1"/>
</dbReference>
<dbReference type="AlphaFoldDB" id="A0A1M6JPF8"/>
<dbReference type="EMBL" id="FRAF01000001">
    <property type="protein sequence ID" value="SHJ48554.1"/>
    <property type="molecule type" value="Genomic_DNA"/>
</dbReference>
<evidence type="ECO:0000313" key="3">
    <source>
        <dbReference type="Proteomes" id="UP000184016"/>
    </source>
</evidence>
<accession>A0A1M6JPF8</accession>
<proteinExistence type="predicted"/>
<evidence type="ECO:0000259" key="1">
    <source>
        <dbReference type="Pfam" id="PF10026"/>
    </source>
</evidence>
<gene>
    <name evidence="2" type="ORF">SAMN05443507_10113</name>
</gene>
<dbReference type="STRING" id="1830138.SAMN05443507_10113"/>
<feature type="domain" description="DUF2268" evidence="1">
    <location>
        <begin position="93"/>
        <end position="251"/>
    </location>
</feature>
<sequence length="277" mass="32099">MDLIEFVPRLQQIHQWIDACEIAPISKRKSTFMSIFEFTEEEVDELLYFGLIPLESSLETFRHALHQMKIHSVESFIQKTLIEVIHKYPLGKPIFVQLFPMNEHDTFGRERLGGVSAWTNWEGDTIHLVVFPAKETLRALKSTLVHEYNHLYRITAMQNGHAHITLLEKIIREGLAEHFVEEVLGKEFHGPWVNTLAEDNAKNLWHTLYSLHTTEIGEHTDSLLFGGGNTHLPLWAGYSLGYYLVKWYRQSVTQPLSIIDLTVQDCLKFIPSSQNFE</sequence>
<keyword evidence="3" id="KW-1185">Reference proteome</keyword>
<name>A0A1M6JPF8_9BACL</name>
<reference evidence="3" key="1">
    <citation type="submission" date="2016-11" db="EMBL/GenBank/DDBJ databases">
        <authorList>
            <person name="Varghese N."/>
            <person name="Submissions S."/>
        </authorList>
    </citation>
    <scope>NUCLEOTIDE SEQUENCE [LARGE SCALE GENOMIC DNA]</scope>
    <source>
        <strain evidence="3">USBA-503</strain>
    </source>
</reference>